<protein>
    <submittedName>
        <fullName evidence="1">Uncharacterized protein</fullName>
    </submittedName>
</protein>
<organism evidence="1">
    <name type="scientific">uncultured Caudovirales phage</name>
    <dbReference type="NCBI Taxonomy" id="2100421"/>
    <lineage>
        <taxon>Viruses</taxon>
        <taxon>Duplodnaviria</taxon>
        <taxon>Heunggongvirae</taxon>
        <taxon>Uroviricota</taxon>
        <taxon>Caudoviricetes</taxon>
        <taxon>Peduoviridae</taxon>
        <taxon>Maltschvirus</taxon>
        <taxon>Maltschvirus maltsch</taxon>
    </lineage>
</organism>
<sequence length="73" mass="8545">MHALLFRKVRGPGYLGFYKGEKSMETKNEELAKKLIEKFGNIYEALESKRTLTKEEARLLEELDETVKILVRN</sequence>
<name>A0A6J5N3C1_9CAUD</name>
<dbReference type="EMBL" id="LR796555">
    <property type="protein sequence ID" value="CAB4151820.1"/>
    <property type="molecule type" value="Genomic_DNA"/>
</dbReference>
<accession>A0A6J5N3C1</accession>
<proteinExistence type="predicted"/>
<evidence type="ECO:0000313" key="1">
    <source>
        <dbReference type="EMBL" id="CAB4151820.1"/>
    </source>
</evidence>
<reference evidence="1" key="1">
    <citation type="submission" date="2020-04" db="EMBL/GenBank/DDBJ databases">
        <authorList>
            <person name="Chiriac C."/>
            <person name="Salcher M."/>
            <person name="Ghai R."/>
            <person name="Kavagutti S V."/>
        </authorList>
    </citation>
    <scope>NUCLEOTIDE SEQUENCE</scope>
</reference>
<gene>
    <name evidence="1" type="ORF">UFOVP591_37</name>
</gene>